<feature type="region of interest" description="Disordered" evidence="2">
    <location>
        <begin position="1"/>
        <end position="96"/>
    </location>
</feature>
<keyword evidence="5" id="KW-1185">Reference proteome</keyword>
<dbReference type="Pfam" id="PF04977">
    <property type="entry name" value="DivIC"/>
    <property type="match status" value="1"/>
</dbReference>
<dbReference type="InterPro" id="IPR007060">
    <property type="entry name" value="FtsL/DivIC"/>
</dbReference>
<feature type="compositionally biased region" description="Basic and acidic residues" evidence="2">
    <location>
        <begin position="1"/>
        <end position="28"/>
    </location>
</feature>
<reference evidence="4 5" key="1">
    <citation type="submission" date="2021-03" db="EMBL/GenBank/DDBJ databases">
        <title>Genomic Encyclopedia of Type Strains, Phase IV (KMG-IV): sequencing the most valuable type-strain genomes for metagenomic binning, comparative biology and taxonomic classification.</title>
        <authorList>
            <person name="Goeker M."/>
        </authorList>
    </citation>
    <scope>NUCLEOTIDE SEQUENCE [LARGE SCALE GENOMIC DNA]</scope>
    <source>
        <strain evidence="4 5">DSM 27512</strain>
    </source>
</reference>
<name>A0ABS4KFY2_9FIRM</name>
<feature type="compositionally biased region" description="Basic residues" evidence="2">
    <location>
        <begin position="56"/>
        <end position="65"/>
    </location>
</feature>
<comment type="caution">
    <text evidence="4">The sequence shown here is derived from an EMBL/GenBank/DDBJ whole genome shotgun (WGS) entry which is preliminary data.</text>
</comment>
<feature type="compositionally biased region" description="Polar residues" evidence="2">
    <location>
        <begin position="29"/>
        <end position="43"/>
    </location>
</feature>
<dbReference type="EMBL" id="JAGGLI010000003">
    <property type="protein sequence ID" value="MBP2026675.1"/>
    <property type="molecule type" value="Genomic_DNA"/>
</dbReference>
<evidence type="ECO:0000313" key="5">
    <source>
        <dbReference type="Proteomes" id="UP001314903"/>
    </source>
</evidence>
<dbReference type="Proteomes" id="UP001314903">
    <property type="component" value="Unassembled WGS sequence"/>
</dbReference>
<organism evidence="4 5">
    <name type="scientific">Acetoanaerobium pronyense</name>
    <dbReference type="NCBI Taxonomy" id="1482736"/>
    <lineage>
        <taxon>Bacteria</taxon>
        <taxon>Bacillati</taxon>
        <taxon>Bacillota</taxon>
        <taxon>Clostridia</taxon>
        <taxon>Peptostreptococcales</taxon>
        <taxon>Filifactoraceae</taxon>
        <taxon>Acetoanaerobium</taxon>
    </lineage>
</organism>
<gene>
    <name evidence="4" type="ORF">J2Z35_000464</name>
</gene>
<keyword evidence="4" id="KW-0132">Cell division</keyword>
<feature type="compositionally biased region" description="Basic residues" evidence="2">
    <location>
        <begin position="83"/>
        <end position="96"/>
    </location>
</feature>
<evidence type="ECO:0000256" key="1">
    <source>
        <dbReference type="SAM" id="Coils"/>
    </source>
</evidence>
<proteinExistence type="predicted"/>
<feature type="coiled-coil region" evidence="1">
    <location>
        <begin position="128"/>
        <end position="162"/>
    </location>
</feature>
<keyword evidence="4" id="KW-0131">Cell cycle</keyword>
<evidence type="ECO:0000313" key="4">
    <source>
        <dbReference type="EMBL" id="MBP2026675.1"/>
    </source>
</evidence>
<keyword evidence="3" id="KW-0472">Membrane</keyword>
<evidence type="ECO:0000256" key="3">
    <source>
        <dbReference type="SAM" id="Phobius"/>
    </source>
</evidence>
<accession>A0ABS4KFY2</accession>
<keyword evidence="1" id="KW-0175">Coiled coil</keyword>
<feature type="transmembrane region" description="Helical" evidence="3">
    <location>
        <begin position="100"/>
        <end position="122"/>
    </location>
</feature>
<dbReference type="GO" id="GO:0051301">
    <property type="term" value="P:cell division"/>
    <property type="evidence" value="ECO:0007669"/>
    <property type="project" value="UniProtKB-KW"/>
</dbReference>
<keyword evidence="3" id="KW-0812">Transmembrane</keyword>
<sequence>MKKEQNKEYRVKSLDVYKQNQEKKERKANNSQNSRTNQTAKPNTEQEHMGSIRQSVKPKRSKNNRKKTDIRKDEKNRETPSIKKSKTKKNKKKSKASRKLLILNTALISSAAGILFLLIMLMNRYSVISELKYDINAQERALNELRNKKREIQVQIEHSNRTDFIERTAREQLFMEYPTEEETIYIRVD</sequence>
<feature type="compositionally biased region" description="Basic and acidic residues" evidence="2">
    <location>
        <begin position="66"/>
        <end position="81"/>
    </location>
</feature>
<evidence type="ECO:0000256" key="2">
    <source>
        <dbReference type="SAM" id="MobiDB-lite"/>
    </source>
</evidence>
<protein>
    <submittedName>
        <fullName evidence="4">Cell division protein FtsB</fullName>
    </submittedName>
</protein>
<keyword evidence="3" id="KW-1133">Transmembrane helix</keyword>
<dbReference type="RefSeq" id="WP_209658953.1">
    <property type="nucleotide sequence ID" value="NZ_JAGGLI010000003.1"/>
</dbReference>